<name>B4LQ82_DROVI</name>
<proteinExistence type="predicted"/>
<feature type="transmembrane region" description="Helical" evidence="1">
    <location>
        <begin position="44"/>
        <end position="62"/>
    </location>
</feature>
<keyword evidence="3" id="KW-1185">Reference proteome</keyword>
<dbReference type="InParanoid" id="B4LQ82"/>
<evidence type="ECO:0000256" key="1">
    <source>
        <dbReference type="SAM" id="Phobius"/>
    </source>
</evidence>
<dbReference type="OMA" id="GPCNTEL"/>
<keyword evidence="1" id="KW-0472">Membrane</keyword>
<protein>
    <recommendedName>
        <fullName evidence="4">MARVEL domain-containing protein</fullName>
    </recommendedName>
</protein>
<evidence type="ECO:0008006" key="4">
    <source>
        <dbReference type="Google" id="ProtNLM"/>
    </source>
</evidence>
<dbReference type="EMBL" id="CH940648">
    <property type="protein sequence ID" value="EDW61367.1"/>
    <property type="molecule type" value="Genomic_DNA"/>
</dbReference>
<accession>B4LQ82</accession>
<dbReference type="PhylomeDB" id="B4LQ82"/>
<reference evidence="2 3" key="1">
    <citation type="journal article" date="2007" name="Nature">
        <title>Evolution of genes and genomes on the Drosophila phylogeny.</title>
        <authorList>
            <consortium name="Drosophila 12 Genomes Consortium"/>
            <person name="Clark A.G."/>
            <person name="Eisen M.B."/>
            <person name="Smith D.R."/>
            <person name="Bergman C.M."/>
            <person name="Oliver B."/>
            <person name="Markow T.A."/>
            <person name="Kaufman T.C."/>
            <person name="Kellis M."/>
            <person name="Gelbart W."/>
            <person name="Iyer V.N."/>
            <person name="Pollard D.A."/>
            <person name="Sackton T.B."/>
            <person name="Larracuente A.M."/>
            <person name="Singh N.D."/>
            <person name="Abad J.P."/>
            <person name="Abt D.N."/>
            <person name="Adryan B."/>
            <person name="Aguade M."/>
            <person name="Akashi H."/>
            <person name="Anderson W.W."/>
            <person name="Aquadro C.F."/>
            <person name="Ardell D.H."/>
            <person name="Arguello R."/>
            <person name="Artieri C.G."/>
            <person name="Barbash D.A."/>
            <person name="Barker D."/>
            <person name="Barsanti P."/>
            <person name="Batterham P."/>
            <person name="Batzoglou S."/>
            <person name="Begun D."/>
            <person name="Bhutkar A."/>
            <person name="Blanco E."/>
            <person name="Bosak S.A."/>
            <person name="Bradley R.K."/>
            <person name="Brand A.D."/>
            <person name="Brent M.R."/>
            <person name="Brooks A.N."/>
            <person name="Brown R.H."/>
            <person name="Butlin R.K."/>
            <person name="Caggese C."/>
            <person name="Calvi B.R."/>
            <person name="Bernardo de Carvalho A."/>
            <person name="Caspi A."/>
            <person name="Castrezana S."/>
            <person name="Celniker S.E."/>
            <person name="Chang J.L."/>
            <person name="Chapple C."/>
            <person name="Chatterji S."/>
            <person name="Chinwalla A."/>
            <person name="Civetta A."/>
            <person name="Clifton S.W."/>
            <person name="Comeron J.M."/>
            <person name="Costello J.C."/>
            <person name="Coyne J.A."/>
            <person name="Daub J."/>
            <person name="David R.G."/>
            <person name="Delcher A.L."/>
            <person name="Delehaunty K."/>
            <person name="Do C.B."/>
            <person name="Ebling H."/>
            <person name="Edwards K."/>
            <person name="Eickbush T."/>
            <person name="Evans J.D."/>
            <person name="Filipski A."/>
            <person name="Findeiss S."/>
            <person name="Freyhult E."/>
            <person name="Fulton L."/>
            <person name="Fulton R."/>
            <person name="Garcia A.C."/>
            <person name="Gardiner A."/>
            <person name="Garfield D.A."/>
            <person name="Garvin B.E."/>
            <person name="Gibson G."/>
            <person name="Gilbert D."/>
            <person name="Gnerre S."/>
            <person name="Godfrey J."/>
            <person name="Good R."/>
            <person name="Gotea V."/>
            <person name="Gravely B."/>
            <person name="Greenberg A.J."/>
            <person name="Griffiths-Jones S."/>
            <person name="Gross S."/>
            <person name="Guigo R."/>
            <person name="Gustafson E.A."/>
            <person name="Haerty W."/>
            <person name="Hahn M.W."/>
            <person name="Halligan D.L."/>
            <person name="Halpern A.L."/>
            <person name="Halter G.M."/>
            <person name="Han M.V."/>
            <person name="Heger A."/>
            <person name="Hillier L."/>
            <person name="Hinrichs A.S."/>
            <person name="Holmes I."/>
            <person name="Hoskins R.A."/>
            <person name="Hubisz M.J."/>
            <person name="Hultmark D."/>
            <person name="Huntley M.A."/>
            <person name="Jaffe D.B."/>
            <person name="Jagadeeshan S."/>
            <person name="Jeck W.R."/>
            <person name="Johnson J."/>
            <person name="Jones C.D."/>
            <person name="Jordan W.C."/>
            <person name="Karpen G.H."/>
            <person name="Kataoka E."/>
            <person name="Keightley P.D."/>
            <person name="Kheradpour P."/>
            <person name="Kirkness E.F."/>
            <person name="Koerich L.B."/>
            <person name="Kristiansen K."/>
            <person name="Kudrna D."/>
            <person name="Kulathinal R.J."/>
            <person name="Kumar S."/>
            <person name="Kwok R."/>
            <person name="Lander E."/>
            <person name="Langley C.H."/>
            <person name="Lapoint R."/>
            <person name="Lazzaro B.P."/>
            <person name="Lee S.J."/>
            <person name="Levesque L."/>
            <person name="Li R."/>
            <person name="Lin C.F."/>
            <person name="Lin M.F."/>
            <person name="Lindblad-Toh K."/>
            <person name="Llopart A."/>
            <person name="Long M."/>
            <person name="Low L."/>
            <person name="Lozovsky E."/>
            <person name="Lu J."/>
            <person name="Luo M."/>
            <person name="Machado C.A."/>
            <person name="Makalowski W."/>
            <person name="Marzo M."/>
            <person name="Matsuda M."/>
            <person name="Matzkin L."/>
            <person name="McAllister B."/>
            <person name="McBride C.S."/>
            <person name="McKernan B."/>
            <person name="McKernan K."/>
            <person name="Mendez-Lago M."/>
            <person name="Minx P."/>
            <person name="Mollenhauer M.U."/>
            <person name="Montooth K."/>
            <person name="Mount S.M."/>
            <person name="Mu X."/>
            <person name="Myers E."/>
            <person name="Negre B."/>
            <person name="Newfeld S."/>
            <person name="Nielsen R."/>
            <person name="Noor M.A."/>
            <person name="O'Grady P."/>
            <person name="Pachter L."/>
            <person name="Papaceit M."/>
            <person name="Parisi M.J."/>
            <person name="Parisi M."/>
            <person name="Parts L."/>
            <person name="Pedersen J.S."/>
            <person name="Pesole G."/>
            <person name="Phillippy A.M."/>
            <person name="Ponting C.P."/>
            <person name="Pop M."/>
            <person name="Porcelli D."/>
            <person name="Powell J.R."/>
            <person name="Prohaska S."/>
            <person name="Pruitt K."/>
            <person name="Puig M."/>
            <person name="Quesneville H."/>
            <person name="Ram K.R."/>
            <person name="Rand D."/>
            <person name="Rasmussen M.D."/>
            <person name="Reed L.K."/>
            <person name="Reenan R."/>
            <person name="Reily A."/>
            <person name="Remington K.A."/>
            <person name="Rieger T.T."/>
            <person name="Ritchie M.G."/>
            <person name="Robin C."/>
            <person name="Rogers Y.H."/>
            <person name="Rohde C."/>
            <person name="Rozas J."/>
            <person name="Rubenfield M.J."/>
            <person name="Ruiz A."/>
            <person name="Russo S."/>
            <person name="Salzberg S.L."/>
            <person name="Sanchez-Gracia A."/>
            <person name="Saranga D.J."/>
            <person name="Sato H."/>
            <person name="Schaeffer S.W."/>
            <person name="Schatz M.C."/>
            <person name="Schlenke T."/>
            <person name="Schwartz R."/>
            <person name="Segarra C."/>
            <person name="Singh R.S."/>
            <person name="Sirot L."/>
            <person name="Sirota M."/>
            <person name="Sisneros N.B."/>
            <person name="Smith C.D."/>
            <person name="Smith T.F."/>
            <person name="Spieth J."/>
            <person name="Stage D.E."/>
            <person name="Stark A."/>
            <person name="Stephan W."/>
            <person name="Strausberg R.L."/>
            <person name="Strempel S."/>
            <person name="Sturgill D."/>
            <person name="Sutton G."/>
            <person name="Sutton G.G."/>
            <person name="Tao W."/>
            <person name="Teichmann S."/>
            <person name="Tobari Y.N."/>
            <person name="Tomimura Y."/>
            <person name="Tsolas J.M."/>
            <person name="Valente V.L."/>
            <person name="Venter E."/>
            <person name="Venter J.C."/>
            <person name="Vicario S."/>
            <person name="Vieira F.G."/>
            <person name="Vilella A.J."/>
            <person name="Villasante A."/>
            <person name="Walenz B."/>
            <person name="Wang J."/>
            <person name="Wasserman M."/>
            <person name="Watts T."/>
            <person name="Wilson D."/>
            <person name="Wilson R.K."/>
            <person name="Wing R.A."/>
            <person name="Wolfner M.F."/>
            <person name="Wong A."/>
            <person name="Wong G.K."/>
            <person name="Wu C.I."/>
            <person name="Wu G."/>
            <person name="Yamamoto D."/>
            <person name="Yang H.P."/>
            <person name="Yang S.P."/>
            <person name="Yorke J.A."/>
            <person name="Yoshida K."/>
            <person name="Zdobnov E."/>
            <person name="Zhang P."/>
            <person name="Zhang Y."/>
            <person name="Zimin A.V."/>
            <person name="Baldwin J."/>
            <person name="Abdouelleil A."/>
            <person name="Abdulkadir J."/>
            <person name="Abebe A."/>
            <person name="Abera B."/>
            <person name="Abreu J."/>
            <person name="Acer S.C."/>
            <person name="Aftuck L."/>
            <person name="Alexander A."/>
            <person name="An P."/>
            <person name="Anderson E."/>
            <person name="Anderson S."/>
            <person name="Arachi H."/>
            <person name="Azer M."/>
            <person name="Bachantsang P."/>
            <person name="Barry A."/>
            <person name="Bayul T."/>
            <person name="Berlin A."/>
            <person name="Bessette D."/>
            <person name="Bloom T."/>
            <person name="Blye J."/>
            <person name="Boguslavskiy L."/>
            <person name="Bonnet C."/>
            <person name="Boukhgalter B."/>
            <person name="Bourzgui I."/>
            <person name="Brown A."/>
            <person name="Cahill P."/>
            <person name="Channer S."/>
            <person name="Cheshatsang Y."/>
            <person name="Chuda L."/>
            <person name="Citroen M."/>
            <person name="Collymore A."/>
            <person name="Cooke P."/>
            <person name="Costello M."/>
            <person name="D'Aco K."/>
            <person name="Daza R."/>
            <person name="De Haan G."/>
            <person name="DeGray S."/>
            <person name="DeMaso C."/>
            <person name="Dhargay N."/>
            <person name="Dooley K."/>
            <person name="Dooley E."/>
            <person name="Doricent M."/>
            <person name="Dorje P."/>
            <person name="Dorjee K."/>
            <person name="Dupes A."/>
            <person name="Elong R."/>
            <person name="Falk J."/>
            <person name="Farina A."/>
            <person name="Faro S."/>
            <person name="Ferguson D."/>
            <person name="Fisher S."/>
            <person name="Foley C.D."/>
            <person name="Franke A."/>
            <person name="Friedrich D."/>
            <person name="Gadbois L."/>
            <person name="Gearin G."/>
            <person name="Gearin C.R."/>
            <person name="Giannoukos G."/>
            <person name="Goode T."/>
            <person name="Graham J."/>
            <person name="Grandbois E."/>
            <person name="Grewal S."/>
            <person name="Gyaltsen K."/>
            <person name="Hafez N."/>
            <person name="Hagos B."/>
            <person name="Hall J."/>
            <person name="Henson C."/>
            <person name="Hollinger A."/>
            <person name="Honan T."/>
            <person name="Huard M.D."/>
            <person name="Hughes L."/>
            <person name="Hurhula B."/>
            <person name="Husby M.E."/>
            <person name="Kamat A."/>
            <person name="Kanga B."/>
            <person name="Kashin S."/>
            <person name="Khazanovich D."/>
            <person name="Kisner P."/>
            <person name="Lance K."/>
            <person name="Lara M."/>
            <person name="Lee W."/>
            <person name="Lennon N."/>
            <person name="Letendre F."/>
            <person name="LeVine R."/>
            <person name="Lipovsky A."/>
            <person name="Liu X."/>
            <person name="Liu J."/>
            <person name="Liu S."/>
            <person name="Lokyitsang T."/>
            <person name="Lokyitsang Y."/>
            <person name="Lubonja R."/>
            <person name="Lui A."/>
            <person name="MacDonald P."/>
            <person name="Magnisalis V."/>
            <person name="Maru K."/>
            <person name="Matthews C."/>
            <person name="McCusker W."/>
            <person name="McDonough S."/>
            <person name="Mehta T."/>
            <person name="Meldrim J."/>
            <person name="Meneus L."/>
            <person name="Mihai O."/>
            <person name="Mihalev A."/>
            <person name="Mihova T."/>
            <person name="Mittelman R."/>
            <person name="Mlenga V."/>
            <person name="Montmayeur A."/>
            <person name="Mulrain L."/>
            <person name="Navidi A."/>
            <person name="Naylor J."/>
            <person name="Negash T."/>
            <person name="Nguyen T."/>
            <person name="Nguyen N."/>
            <person name="Nicol R."/>
            <person name="Norbu C."/>
            <person name="Norbu N."/>
            <person name="Novod N."/>
            <person name="O'Neill B."/>
            <person name="Osman S."/>
            <person name="Markiewicz E."/>
            <person name="Oyono O.L."/>
            <person name="Patti C."/>
            <person name="Phunkhang P."/>
            <person name="Pierre F."/>
            <person name="Priest M."/>
            <person name="Raghuraman S."/>
            <person name="Rege F."/>
            <person name="Reyes R."/>
            <person name="Rise C."/>
            <person name="Rogov P."/>
            <person name="Ross K."/>
            <person name="Ryan E."/>
            <person name="Settipalli S."/>
            <person name="Shea T."/>
            <person name="Sherpa N."/>
            <person name="Shi L."/>
            <person name="Shih D."/>
            <person name="Sparrow T."/>
            <person name="Spaulding J."/>
            <person name="Stalker J."/>
            <person name="Stange-Thomann N."/>
            <person name="Stavropoulos S."/>
            <person name="Stone C."/>
            <person name="Strader C."/>
            <person name="Tesfaye S."/>
            <person name="Thomson T."/>
            <person name="Thoulutsang Y."/>
            <person name="Thoulutsang D."/>
            <person name="Topham K."/>
            <person name="Topping I."/>
            <person name="Tsamla T."/>
            <person name="Vassiliev H."/>
            <person name="Vo A."/>
            <person name="Wangchuk T."/>
            <person name="Wangdi T."/>
            <person name="Weiand M."/>
            <person name="Wilkinson J."/>
            <person name="Wilson A."/>
            <person name="Yadav S."/>
            <person name="Young G."/>
            <person name="Yu Q."/>
            <person name="Zembek L."/>
            <person name="Zhong D."/>
            <person name="Zimmer A."/>
            <person name="Zwirko Z."/>
            <person name="Jaffe D.B."/>
            <person name="Alvarez P."/>
            <person name="Brockman W."/>
            <person name="Butler J."/>
            <person name="Chin C."/>
            <person name="Gnerre S."/>
            <person name="Grabherr M."/>
            <person name="Kleber M."/>
            <person name="Mauceli E."/>
            <person name="MacCallum I."/>
        </authorList>
    </citation>
    <scope>NUCLEOTIDE SEQUENCE [LARGE SCALE GENOMIC DNA]</scope>
    <source>
        <strain evidence="3">Tucson 15010-1051.87</strain>
    </source>
</reference>
<keyword evidence="1" id="KW-1133">Transmembrane helix</keyword>
<evidence type="ECO:0000313" key="3">
    <source>
        <dbReference type="Proteomes" id="UP000008792"/>
    </source>
</evidence>
<sequence>MRFELTVDRGPCDTELRSWCLGIAIYTLISIALNTLFAPSALTFIGFAIAVIANVCLLFGCLRYNHVLVGIWLIYALLIAINFPFAVFGTIFHFGGYREATGFNNVILALLFYIVVMLICLFCARIVYSYHLQLKNRQGSSPQHSVVV</sequence>
<dbReference type="AlphaFoldDB" id="B4LQ82"/>
<feature type="transmembrane region" description="Helical" evidence="1">
    <location>
        <begin position="106"/>
        <end position="128"/>
    </location>
</feature>
<keyword evidence="1" id="KW-0812">Transmembrane</keyword>
<organism evidence="2 3">
    <name type="scientific">Drosophila virilis</name>
    <name type="common">Fruit fly</name>
    <dbReference type="NCBI Taxonomy" id="7244"/>
    <lineage>
        <taxon>Eukaryota</taxon>
        <taxon>Metazoa</taxon>
        <taxon>Ecdysozoa</taxon>
        <taxon>Arthropoda</taxon>
        <taxon>Hexapoda</taxon>
        <taxon>Insecta</taxon>
        <taxon>Pterygota</taxon>
        <taxon>Neoptera</taxon>
        <taxon>Endopterygota</taxon>
        <taxon>Diptera</taxon>
        <taxon>Brachycera</taxon>
        <taxon>Muscomorpha</taxon>
        <taxon>Ephydroidea</taxon>
        <taxon>Drosophilidae</taxon>
        <taxon>Drosophila</taxon>
    </lineage>
</organism>
<feature type="transmembrane region" description="Helical" evidence="1">
    <location>
        <begin position="20"/>
        <end position="38"/>
    </location>
</feature>
<dbReference type="OrthoDB" id="7996520at2759"/>
<dbReference type="KEGG" id="dvi:6626987"/>
<evidence type="ECO:0000313" key="2">
    <source>
        <dbReference type="EMBL" id="EDW61367.1"/>
    </source>
</evidence>
<gene>
    <name evidence="2" type="primary">Dvir\GJ20341</name>
    <name evidence="2" type="ORF">Dvir_GJ20341</name>
</gene>
<dbReference type="eggNOG" id="ENOG502T9FM">
    <property type="taxonomic scope" value="Eukaryota"/>
</dbReference>
<feature type="transmembrane region" description="Helical" evidence="1">
    <location>
        <begin position="69"/>
        <end position="94"/>
    </location>
</feature>
<dbReference type="HOGENOM" id="CLU_1760733_0_0_1"/>
<dbReference type="Proteomes" id="UP000008792">
    <property type="component" value="Unassembled WGS sequence"/>
</dbReference>